<protein>
    <submittedName>
        <fullName evidence="1">Uncharacterized protein</fullName>
    </submittedName>
</protein>
<dbReference type="EMBL" id="QREH01000001">
    <property type="protein sequence ID" value="REE02286.1"/>
    <property type="molecule type" value="Genomic_DNA"/>
</dbReference>
<keyword evidence="2" id="KW-1185">Reference proteome</keyword>
<dbReference type="AlphaFoldDB" id="A0A3D9L9G5"/>
<dbReference type="RefSeq" id="WP_115930590.1">
    <property type="nucleotide sequence ID" value="NZ_QREH01000001.1"/>
</dbReference>
<sequence>MNDAATSLSALITSKRRLSAPEQIEATVHATDGNSTQTLQVIARSPTGEYRSTTDDETVSYNPRTQELVLESLDDPPLWTHRDEFPMARPVLAMFSPLDLPIWDYTLNYEVTDAWRNGDSVRLEFAGPAGRGHAIVDLENHVAVELLYRDWHYTVRDLSTTLHGDVGRTVWT</sequence>
<dbReference type="Proteomes" id="UP000256727">
    <property type="component" value="Unassembled WGS sequence"/>
</dbReference>
<gene>
    <name evidence="1" type="ORF">C8E99_0053</name>
</gene>
<name>A0A3D9L9G5_9MICC</name>
<dbReference type="OrthoDB" id="4963975at2"/>
<evidence type="ECO:0000313" key="2">
    <source>
        <dbReference type="Proteomes" id="UP000256727"/>
    </source>
</evidence>
<accession>A0A3D9L9G5</accession>
<evidence type="ECO:0000313" key="1">
    <source>
        <dbReference type="EMBL" id="REE02286.1"/>
    </source>
</evidence>
<comment type="caution">
    <text evidence="1">The sequence shown here is derived from an EMBL/GenBank/DDBJ whole genome shotgun (WGS) entry which is preliminary data.</text>
</comment>
<reference evidence="1 2" key="1">
    <citation type="submission" date="2018-07" db="EMBL/GenBank/DDBJ databases">
        <title>Sequencing the genomes of 1000 actinobacteria strains.</title>
        <authorList>
            <person name="Klenk H.-P."/>
        </authorList>
    </citation>
    <scope>NUCLEOTIDE SEQUENCE [LARGE SCALE GENOMIC DNA]</scope>
    <source>
        <strain evidence="1 2">DSM 14442</strain>
    </source>
</reference>
<organism evidence="1 2">
    <name type="scientific">Citricoccus muralis</name>
    <dbReference type="NCBI Taxonomy" id="169134"/>
    <lineage>
        <taxon>Bacteria</taxon>
        <taxon>Bacillati</taxon>
        <taxon>Actinomycetota</taxon>
        <taxon>Actinomycetes</taxon>
        <taxon>Micrococcales</taxon>
        <taxon>Micrococcaceae</taxon>
        <taxon>Citricoccus</taxon>
    </lineage>
</organism>
<proteinExistence type="predicted"/>